<dbReference type="EMBL" id="CCRF01000079">
    <property type="protein sequence ID" value="CEE02549.1"/>
    <property type="molecule type" value="Genomic_DNA"/>
</dbReference>
<keyword evidence="8" id="KW-0520">NAD</keyword>
<dbReference type="STRING" id="35841.B4167_0206"/>
<dbReference type="FunFam" id="3.30.70.260:FF:000056">
    <property type="entry name" value="D-3-phosphoglycerate dehydrogenase"/>
    <property type="match status" value="1"/>
</dbReference>
<keyword evidence="15" id="KW-1185">Reference proteome</keyword>
<gene>
    <name evidence="14" type="ORF">BT1A1_2756</name>
</gene>
<protein>
    <recommendedName>
        <fullName evidence="6">D-3-phosphoglycerate dehydrogenase</fullName>
        <ecNumber evidence="4">1.1.1.399</ecNumber>
        <ecNumber evidence="5">1.1.1.95</ecNumber>
    </recommendedName>
    <alternativeName>
        <fullName evidence="9">2-oxoglutarate reductase</fullName>
    </alternativeName>
</protein>
<dbReference type="EC" id="1.1.1.399" evidence="4"/>
<dbReference type="SUPFAM" id="SSF55021">
    <property type="entry name" value="ACT-like"/>
    <property type="match status" value="1"/>
</dbReference>
<dbReference type="PROSITE" id="PS00065">
    <property type="entry name" value="D_2_HYDROXYACID_DH_1"/>
    <property type="match status" value="1"/>
</dbReference>
<dbReference type="RefSeq" id="WP_034772140.1">
    <property type="nucleotide sequence ID" value="NZ_CCRF01000079.1"/>
</dbReference>
<comment type="catalytic activity">
    <reaction evidence="11">
        <text>(2R)-3-phosphoglycerate + NAD(+) = 3-phosphooxypyruvate + NADH + H(+)</text>
        <dbReference type="Rhea" id="RHEA:12641"/>
        <dbReference type="ChEBI" id="CHEBI:15378"/>
        <dbReference type="ChEBI" id="CHEBI:18110"/>
        <dbReference type="ChEBI" id="CHEBI:57540"/>
        <dbReference type="ChEBI" id="CHEBI:57945"/>
        <dbReference type="ChEBI" id="CHEBI:58272"/>
        <dbReference type="EC" id="1.1.1.95"/>
    </reaction>
</comment>
<evidence type="ECO:0000256" key="6">
    <source>
        <dbReference type="ARBA" id="ARBA00021582"/>
    </source>
</evidence>
<evidence type="ECO:0000256" key="3">
    <source>
        <dbReference type="ARBA" id="ARBA00005854"/>
    </source>
</evidence>
<evidence type="ECO:0000256" key="1">
    <source>
        <dbReference type="ARBA" id="ARBA00003800"/>
    </source>
</evidence>
<evidence type="ECO:0000256" key="7">
    <source>
        <dbReference type="ARBA" id="ARBA00023002"/>
    </source>
</evidence>
<dbReference type="InterPro" id="IPR045865">
    <property type="entry name" value="ACT-like_dom_sf"/>
</dbReference>
<evidence type="ECO:0000256" key="11">
    <source>
        <dbReference type="ARBA" id="ARBA00048731"/>
    </source>
</evidence>
<evidence type="ECO:0000256" key="12">
    <source>
        <dbReference type="RuleBase" id="RU003719"/>
    </source>
</evidence>
<evidence type="ECO:0000313" key="14">
    <source>
        <dbReference type="EMBL" id="CEE02549.1"/>
    </source>
</evidence>
<dbReference type="SUPFAM" id="SSF52283">
    <property type="entry name" value="Formate/glycerate dehydrogenase catalytic domain-like"/>
    <property type="match status" value="1"/>
</dbReference>
<feature type="domain" description="ACT" evidence="13">
    <location>
        <begin position="317"/>
        <end position="389"/>
    </location>
</feature>
<accession>A0A090KUZ3</accession>
<dbReference type="GO" id="GO:0051287">
    <property type="term" value="F:NAD binding"/>
    <property type="evidence" value="ECO:0007669"/>
    <property type="project" value="InterPro"/>
</dbReference>
<comment type="function">
    <text evidence="1">Catalyzes the reversible oxidation of 3-phospho-D-glycerate to 3-phosphonooxypyruvate, the first step of the phosphorylated L-serine biosynthesis pathway. Also catalyzes the reversible oxidation of 2-hydroxyglutarate to 2-oxoglutarate.</text>
</comment>
<sequence>MYSIRTYNSIAKRGLDVFTDNYEINASDYPDAILLRSYNLHEEVIPESVKAIARAGAGVNNIPVDRLTEEGIVVFNTPGANANAVKELLLMSLIATSRHLVEAVSWTKSLIGEGENVPKLVENGKKQFVGTEISGKKLGVIGVGKVGVLVANDAHALGMEVMVYDPFISVNAAWQLSRNIKRAESVNEIFQSCDYITIHVPLTSETKGMLNQNAFEIMQNHVHIFNFSRGELVNEDDLEIALQERKIAGYITDFPTERILQMKNVVALPHLGASTTEAEENCAYMAANQIKEYLETGNIQNSVNFPNISMPYVGNKRLSIIHKNIPNMVGQITSYLANHSINIANMVNGSKGAFAYTMIDIDNGIPSEVRNELTVNISRINGVIKVRII</sequence>
<proteinExistence type="inferred from homology"/>
<organism evidence="14 15">
    <name type="scientific">Caldibacillus thermoamylovorans</name>
    <dbReference type="NCBI Taxonomy" id="35841"/>
    <lineage>
        <taxon>Bacteria</taxon>
        <taxon>Bacillati</taxon>
        <taxon>Bacillota</taxon>
        <taxon>Bacilli</taxon>
        <taxon>Bacillales</taxon>
        <taxon>Bacillaceae</taxon>
        <taxon>Caldibacillus</taxon>
    </lineage>
</organism>
<dbReference type="Pfam" id="PF00389">
    <property type="entry name" value="2-Hacid_dh"/>
    <property type="match status" value="1"/>
</dbReference>
<dbReference type="PROSITE" id="PS51671">
    <property type="entry name" value="ACT"/>
    <property type="match status" value="1"/>
</dbReference>
<dbReference type="InterPro" id="IPR029752">
    <property type="entry name" value="D-isomer_DH_CS1"/>
</dbReference>
<dbReference type="Gene3D" id="3.30.70.260">
    <property type="match status" value="1"/>
</dbReference>
<dbReference type="SUPFAM" id="SSF51735">
    <property type="entry name" value="NAD(P)-binding Rossmann-fold domains"/>
    <property type="match status" value="1"/>
</dbReference>
<dbReference type="Pfam" id="PF02826">
    <property type="entry name" value="2-Hacid_dh_C"/>
    <property type="match status" value="1"/>
</dbReference>
<dbReference type="PANTHER" id="PTHR42938:SF47">
    <property type="entry name" value="HYDROXYPYRUVATE REDUCTASE"/>
    <property type="match status" value="1"/>
</dbReference>
<dbReference type="PATRIC" id="fig|35841.6.peg.978"/>
<evidence type="ECO:0000256" key="2">
    <source>
        <dbReference type="ARBA" id="ARBA00005216"/>
    </source>
</evidence>
<name>A0A090KUZ3_9BACI</name>
<evidence type="ECO:0000259" key="13">
    <source>
        <dbReference type="PROSITE" id="PS51671"/>
    </source>
</evidence>
<dbReference type="UniPathway" id="UPA00135">
    <property type="reaction ID" value="UER00196"/>
</dbReference>
<dbReference type="CDD" id="cd12174">
    <property type="entry name" value="PGDH_like_3"/>
    <property type="match status" value="1"/>
</dbReference>
<evidence type="ECO:0000256" key="10">
    <source>
        <dbReference type="ARBA" id="ARBA00048126"/>
    </source>
</evidence>
<comment type="pathway">
    <text evidence="2">Amino-acid biosynthesis; L-serine biosynthesis; L-serine from 3-phospho-D-glycerate: step 1/3.</text>
</comment>
<dbReference type="InterPro" id="IPR036291">
    <property type="entry name" value="NAD(P)-bd_dom_sf"/>
</dbReference>
<dbReference type="PANTHER" id="PTHR42938">
    <property type="entry name" value="FORMATE DEHYDROGENASE 1"/>
    <property type="match status" value="1"/>
</dbReference>
<dbReference type="CDD" id="cd04901">
    <property type="entry name" value="ACT_3PGDH"/>
    <property type="match status" value="1"/>
</dbReference>
<dbReference type="InterPro" id="IPR006140">
    <property type="entry name" value="D-isomer_DH_NAD-bd"/>
</dbReference>
<reference evidence="14 15" key="1">
    <citation type="submission" date="2014-07" db="EMBL/GenBank/DDBJ databases">
        <authorList>
            <person name="Wibberg Daniel"/>
        </authorList>
    </citation>
    <scope>NUCLEOTIDE SEQUENCE [LARGE SCALE GENOMIC DNA]</scope>
</reference>
<comment type="catalytic activity">
    <reaction evidence="10">
        <text>(R)-2-hydroxyglutarate + NAD(+) = 2-oxoglutarate + NADH + H(+)</text>
        <dbReference type="Rhea" id="RHEA:49612"/>
        <dbReference type="ChEBI" id="CHEBI:15378"/>
        <dbReference type="ChEBI" id="CHEBI:15801"/>
        <dbReference type="ChEBI" id="CHEBI:16810"/>
        <dbReference type="ChEBI" id="CHEBI:57540"/>
        <dbReference type="ChEBI" id="CHEBI:57945"/>
        <dbReference type="EC" id="1.1.1.399"/>
    </reaction>
</comment>
<dbReference type="InterPro" id="IPR006139">
    <property type="entry name" value="D-isomer_2_OHA_DH_cat_dom"/>
</dbReference>
<dbReference type="GO" id="GO:0004617">
    <property type="term" value="F:phosphoglycerate dehydrogenase activity"/>
    <property type="evidence" value="ECO:0007669"/>
    <property type="project" value="UniProtKB-EC"/>
</dbReference>
<evidence type="ECO:0000313" key="15">
    <source>
        <dbReference type="Proteomes" id="UP000040576"/>
    </source>
</evidence>
<dbReference type="eggNOG" id="COG0111">
    <property type="taxonomic scope" value="Bacteria"/>
</dbReference>
<dbReference type="Proteomes" id="UP000040576">
    <property type="component" value="Unassembled WGS sequence"/>
</dbReference>
<evidence type="ECO:0000256" key="4">
    <source>
        <dbReference type="ARBA" id="ARBA00013001"/>
    </source>
</evidence>
<keyword evidence="7 12" id="KW-0560">Oxidoreductase</keyword>
<comment type="similarity">
    <text evidence="3 12">Belongs to the D-isomer specific 2-hydroxyacid dehydrogenase family.</text>
</comment>
<dbReference type="InterPro" id="IPR002912">
    <property type="entry name" value="ACT_dom"/>
</dbReference>
<evidence type="ECO:0000256" key="9">
    <source>
        <dbReference type="ARBA" id="ARBA00030455"/>
    </source>
</evidence>
<evidence type="ECO:0000256" key="5">
    <source>
        <dbReference type="ARBA" id="ARBA00013143"/>
    </source>
</evidence>
<dbReference type="AlphaFoldDB" id="A0A090KUZ3"/>
<dbReference type="Gene3D" id="3.40.50.720">
    <property type="entry name" value="NAD(P)-binding Rossmann-like Domain"/>
    <property type="match status" value="2"/>
</dbReference>
<dbReference type="EC" id="1.1.1.95" evidence="5"/>
<evidence type="ECO:0000256" key="8">
    <source>
        <dbReference type="ARBA" id="ARBA00023027"/>
    </source>
</evidence>